<dbReference type="CDD" id="cd02062">
    <property type="entry name" value="Nitro_FMN_reductase"/>
    <property type="match status" value="1"/>
</dbReference>
<gene>
    <name evidence="5" type="ORF">P4G45_08030</name>
    <name evidence="6" type="ORF">P8936_08500</name>
</gene>
<proteinExistence type="predicted"/>
<evidence type="ECO:0000256" key="2">
    <source>
        <dbReference type="ARBA" id="ARBA00022643"/>
    </source>
</evidence>
<accession>A0AAU7DD06</accession>
<keyword evidence="3" id="KW-0560">Oxidoreductase</keyword>
<dbReference type="InterPro" id="IPR029479">
    <property type="entry name" value="Nitroreductase"/>
</dbReference>
<name>A0AAU7DD06_9BACT</name>
<dbReference type="RefSeq" id="WP_348269152.1">
    <property type="nucleotide sequence ID" value="NZ_CP121194.1"/>
</dbReference>
<dbReference type="PANTHER" id="PTHR23026:SF90">
    <property type="entry name" value="IODOTYROSINE DEIODINASE 1"/>
    <property type="match status" value="1"/>
</dbReference>
<evidence type="ECO:0000313" key="6">
    <source>
        <dbReference type="EMBL" id="XBH15192.1"/>
    </source>
</evidence>
<protein>
    <submittedName>
        <fullName evidence="6">Nitroreductase family protein</fullName>
    </submittedName>
</protein>
<sequence length="239" mass="26599">MSDLLEIVRARHSAREPFDPQLPISRQDLEKILEAARWAPTAHNMQNFEIVVVDDQQRLQAIGSIGSQVSETFLRENYLQMSFSEEELLNKKTGVLASMFPASWRKPDATPDAAIEILHSFLGDALQQSTLLLVVIYDATQRAPASEGDVLGMMSLGCVMENMWLMAQSLGIGCQILSTFSTAGVEGQVGAILNIPPPMKIAFACRFGFLASKPAKYLRVRRDIDDFVHHNRFGNRGFD</sequence>
<evidence type="ECO:0000256" key="3">
    <source>
        <dbReference type="ARBA" id="ARBA00023002"/>
    </source>
</evidence>
<dbReference type="Gene3D" id="3.40.109.10">
    <property type="entry name" value="NADH Oxidase"/>
    <property type="match status" value="1"/>
</dbReference>
<keyword evidence="2" id="KW-0288">FMN</keyword>
<dbReference type="Pfam" id="PF00881">
    <property type="entry name" value="Nitroreductase"/>
    <property type="match status" value="1"/>
</dbReference>
<dbReference type="AlphaFoldDB" id="A0AAU7DD06"/>
<accession>A0AAU7D134</accession>
<keyword evidence="1" id="KW-0285">Flavoprotein</keyword>
<dbReference type="SUPFAM" id="SSF55469">
    <property type="entry name" value="FMN-dependent nitroreductase-like"/>
    <property type="match status" value="1"/>
</dbReference>
<evidence type="ECO:0000259" key="4">
    <source>
        <dbReference type="Pfam" id="PF00881"/>
    </source>
</evidence>
<dbReference type="InterPro" id="IPR050627">
    <property type="entry name" value="Nitroreductase/BluB"/>
</dbReference>
<dbReference type="EMBL" id="CP121195">
    <property type="protein sequence ID" value="XBH15192.1"/>
    <property type="molecule type" value="Genomic_DNA"/>
</dbReference>
<organism evidence="6">
    <name type="scientific">Edaphobacter paludis</name>
    <dbReference type="NCBI Taxonomy" id="3035702"/>
    <lineage>
        <taxon>Bacteria</taxon>
        <taxon>Pseudomonadati</taxon>
        <taxon>Acidobacteriota</taxon>
        <taxon>Terriglobia</taxon>
        <taxon>Terriglobales</taxon>
        <taxon>Acidobacteriaceae</taxon>
        <taxon>Edaphobacter</taxon>
    </lineage>
</organism>
<reference evidence="6" key="1">
    <citation type="submission" date="2023-03" db="EMBL/GenBank/DDBJ databases">
        <title>Edaphobacter sp.</title>
        <authorList>
            <person name="Huber K.J."/>
            <person name="Papendorf J."/>
            <person name="Pilke C."/>
            <person name="Bunk B."/>
            <person name="Sproeer C."/>
            <person name="Pester M."/>
        </authorList>
    </citation>
    <scope>NUCLEOTIDE SEQUENCE</scope>
    <source>
        <strain evidence="5">DSM 109919</strain>
        <strain evidence="6">DSM 109920</strain>
    </source>
</reference>
<dbReference type="InterPro" id="IPR000415">
    <property type="entry name" value="Nitroreductase-like"/>
</dbReference>
<evidence type="ECO:0000313" key="5">
    <source>
        <dbReference type="EMBL" id="XBH11662.1"/>
    </source>
</evidence>
<dbReference type="GO" id="GO:0016491">
    <property type="term" value="F:oxidoreductase activity"/>
    <property type="evidence" value="ECO:0007669"/>
    <property type="project" value="UniProtKB-KW"/>
</dbReference>
<evidence type="ECO:0000256" key="1">
    <source>
        <dbReference type="ARBA" id="ARBA00022630"/>
    </source>
</evidence>
<feature type="domain" description="Nitroreductase" evidence="4">
    <location>
        <begin position="8"/>
        <end position="208"/>
    </location>
</feature>
<dbReference type="KEGG" id="epl:P4G45_08030"/>
<dbReference type="EMBL" id="CP121194">
    <property type="protein sequence ID" value="XBH11662.1"/>
    <property type="molecule type" value="Genomic_DNA"/>
</dbReference>
<dbReference type="PANTHER" id="PTHR23026">
    <property type="entry name" value="NADPH NITROREDUCTASE"/>
    <property type="match status" value="1"/>
</dbReference>